<organism evidence="5 6">
    <name type="scientific">Cyanomargarita calcarea GSE-NOS-MK-12-04C</name>
    <dbReference type="NCBI Taxonomy" id="2839659"/>
    <lineage>
        <taxon>Bacteria</taxon>
        <taxon>Bacillati</taxon>
        <taxon>Cyanobacteriota</taxon>
        <taxon>Cyanophyceae</taxon>
        <taxon>Nostocales</taxon>
        <taxon>Cyanomargaritaceae</taxon>
        <taxon>Cyanomargarita</taxon>
    </lineage>
</organism>
<dbReference type="Gene3D" id="3.40.50.300">
    <property type="entry name" value="P-loop containing nucleotide triphosphate hydrolases"/>
    <property type="match status" value="1"/>
</dbReference>
<keyword evidence="3 5" id="KW-0067">ATP-binding</keyword>
<dbReference type="InterPro" id="IPR050221">
    <property type="entry name" value="26S_Proteasome_ATPase"/>
</dbReference>
<reference evidence="5" key="1">
    <citation type="submission" date="2021-05" db="EMBL/GenBank/DDBJ databases">
        <authorList>
            <person name="Pietrasiak N."/>
            <person name="Ward R."/>
            <person name="Stajich J.E."/>
            <person name="Kurbessoian T."/>
        </authorList>
    </citation>
    <scope>NUCLEOTIDE SEQUENCE</scope>
    <source>
        <strain evidence="5">GSE-NOS-MK-12-04C</strain>
    </source>
</reference>
<comment type="caution">
    <text evidence="5">The sequence shown here is derived from an EMBL/GenBank/DDBJ whole genome shotgun (WGS) entry which is preliminary data.</text>
</comment>
<dbReference type="PANTHER" id="PTHR23073">
    <property type="entry name" value="26S PROTEASOME REGULATORY SUBUNIT"/>
    <property type="match status" value="1"/>
</dbReference>
<evidence type="ECO:0000313" key="6">
    <source>
        <dbReference type="Proteomes" id="UP000729701"/>
    </source>
</evidence>
<dbReference type="InterPro" id="IPR003959">
    <property type="entry name" value="ATPase_AAA_core"/>
</dbReference>
<dbReference type="Pfam" id="PF00004">
    <property type="entry name" value="AAA"/>
    <property type="match status" value="1"/>
</dbReference>
<dbReference type="Pfam" id="PF22977">
    <property type="entry name" value="WHD"/>
    <property type="match status" value="1"/>
</dbReference>
<evidence type="ECO:0000313" key="5">
    <source>
        <dbReference type="EMBL" id="MBW4670803.1"/>
    </source>
</evidence>
<dbReference type="Proteomes" id="UP000729701">
    <property type="component" value="Unassembled WGS sequence"/>
</dbReference>
<dbReference type="GO" id="GO:0005524">
    <property type="term" value="F:ATP binding"/>
    <property type="evidence" value="ECO:0007669"/>
    <property type="project" value="UniProtKB-KW"/>
</dbReference>
<dbReference type="InterPro" id="IPR054472">
    <property type="entry name" value="WHD"/>
</dbReference>
<name>A0A951QRW2_9CYAN</name>
<dbReference type="SMART" id="SM00382">
    <property type="entry name" value="AAA"/>
    <property type="match status" value="1"/>
</dbReference>
<dbReference type="GO" id="GO:0016887">
    <property type="term" value="F:ATP hydrolysis activity"/>
    <property type="evidence" value="ECO:0007669"/>
    <property type="project" value="InterPro"/>
</dbReference>
<dbReference type="EMBL" id="JAHHGZ010000035">
    <property type="protein sequence ID" value="MBW4670803.1"/>
    <property type="molecule type" value="Genomic_DNA"/>
</dbReference>
<evidence type="ECO:0000256" key="3">
    <source>
        <dbReference type="ARBA" id="ARBA00022840"/>
    </source>
</evidence>
<evidence type="ECO:0000256" key="2">
    <source>
        <dbReference type="ARBA" id="ARBA00022741"/>
    </source>
</evidence>
<comment type="similarity">
    <text evidence="1">Belongs to the AAA ATPase family.</text>
</comment>
<accession>A0A951QRW2</accession>
<dbReference type="InterPro" id="IPR003593">
    <property type="entry name" value="AAA+_ATPase"/>
</dbReference>
<dbReference type="InterPro" id="IPR027417">
    <property type="entry name" value="P-loop_NTPase"/>
</dbReference>
<protein>
    <submittedName>
        <fullName evidence="5">ATP-binding protein</fullName>
    </submittedName>
</protein>
<sequence length="654" mass="73545">MNGWQLANEQYLAAALHWLRLRLQHSASAAEIEQARVAMETTANVEPPPPLVILSQQFGLSPFEETLLLLCAAMEFDTSIASLCNQAQDDSHRPYPTFALALACFDQPAWDVLSPLRPLRHWRFIEINQSATSPLTTSPLRADERIVNYIKGLNYLDDRFMSLLIPLSTANSEVELPPSQQRIEETIIKQLEKNKSDRLPIIQLLGSDCLSKQLIAQKVCASLNLHLYRLPVELLPNQATELETLARLWQRESILLPIALYLDTQEIESASSTQGLASPLNRFLTRSNGLFFLDTRETRSLLGRTSITLDIAKPTPSEQQTAWIQGLGIEANGNLQLLAGQFNLNLVTIEQIIQEMETGGQGRIIEQNSPPPPLLLWDACLASTRPRLDNLAQRLDTKATWDDIVLPAEELNLLHQIADQVRSRSIVYQEWGFGQRMNRGMGISALFAGESGTGKTMAAEVIANDLRLNLYRIDLSSVVSKYIGETEKNLRRLFDAAEDGGTILFFDEADALFGKRSEVKDSHDRYANIEINYLLQRMEAYRGLAILATNFKSSLDAAFMRRLRFIINFPFPTAKERKTMWQKVFPPQTPTEELDFHRLSQFNFTGGSIHNIALNAAFLAAKVGTAINMSLLLAAARTECRKLDRPINEADFRL</sequence>
<dbReference type="AlphaFoldDB" id="A0A951QRW2"/>
<evidence type="ECO:0000256" key="1">
    <source>
        <dbReference type="ARBA" id="ARBA00006914"/>
    </source>
</evidence>
<dbReference type="CDD" id="cd19481">
    <property type="entry name" value="RecA-like_protease"/>
    <property type="match status" value="1"/>
</dbReference>
<dbReference type="SUPFAM" id="SSF52540">
    <property type="entry name" value="P-loop containing nucleoside triphosphate hydrolases"/>
    <property type="match status" value="1"/>
</dbReference>
<proteinExistence type="inferred from homology"/>
<feature type="domain" description="AAA+ ATPase" evidence="4">
    <location>
        <begin position="441"/>
        <end position="573"/>
    </location>
</feature>
<keyword evidence="2" id="KW-0547">Nucleotide-binding</keyword>
<gene>
    <name evidence="5" type="ORF">KME60_26115</name>
</gene>
<evidence type="ECO:0000259" key="4">
    <source>
        <dbReference type="SMART" id="SM00382"/>
    </source>
</evidence>
<reference evidence="5" key="2">
    <citation type="journal article" date="2022" name="Microbiol. Resour. Announc.">
        <title>Metagenome Sequencing to Explore Phylogenomics of Terrestrial Cyanobacteria.</title>
        <authorList>
            <person name="Ward R.D."/>
            <person name="Stajich J.E."/>
            <person name="Johansen J.R."/>
            <person name="Huntemann M."/>
            <person name="Clum A."/>
            <person name="Foster B."/>
            <person name="Foster B."/>
            <person name="Roux S."/>
            <person name="Palaniappan K."/>
            <person name="Varghese N."/>
            <person name="Mukherjee S."/>
            <person name="Reddy T.B.K."/>
            <person name="Daum C."/>
            <person name="Copeland A."/>
            <person name="Chen I.A."/>
            <person name="Ivanova N.N."/>
            <person name="Kyrpides N.C."/>
            <person name="Shapiro N."/>
            <person name="Eloe-Fadrosh E.A."/>
            <person name="Pietrasiak N."/>
        </authorList>
    </citation>
    <scope>NUCLEOTIDE SEQUENCE</scope>
    <source>
        <strain evidence="5">GSE-NOS-MK-12-04C</strain>
    </source>
</reference>